<dbReference type="Gene3D" id="3.40.50.620">
    <property type="entry name" value="HUPs"/>
    <property type="match status" value="1"/>
</dbReference>
<gene>
    <name evidence="5" type="ORF">SAMN05216596_10727</name>
</gene>
<accession>A0A1H0UU59</accession>
<dbReference type="InterPro" id="IPR014730">
    <property type="entry name" value="ETF_a/b_N"/>
</dbReference>
<comment type="caution">
    <text evidence="5">The sequence shown here is derived from an EMBL/GenBank/DDBJ whole genome shotgun (WGS) entry which is preliminary data.</text>
</comment>
<evidence type="ECO:0000256" key="1">
    <source>
        <dbReference type="ARBA" id="ARBA00007557"/>
    </source>
</evidence>
<organism evidence="5 6">
    <name type="scientific">Pseudomonas congelans</name>
    <dbReference type="NCBI Taxonomy" id="200452"/>
    <lineage>
        <taxon>Bacteria</taxon>
        <taxon>Pseudomonadati</taxon>
        <taxon>Pseudomonadota</taxon>
        <taxon>Gammaproteobacteria</taxon>
        <taxon>Pseudomonadales</taxon>
        <taxon>Pseudomonadaceae</taxon>
        <taxon>Pseudomonas</taxon>
    </lineage>
</organism>
<evidence type="ECO:0000313" key="5">
    <source>
        <dbReference type="EMBL" id="SDP69809.1"/>
    </source>
</evidence>
<dbReference type="Proteomes" id="UP000183042">
    <property type="component" value="Unassembled WGS sequence"/>
</dbReference>
<evidence type="ECO:0000313" key="6">
    <source>
        <dbReference type="Proteomes" id="UP000183042"/>
    </source>
</evidence>
<dbReference type="InterPro" id="IPR012255">
    <property type="entry name" value="ETF_b"/>
</dbReference>
<reference evidence="5 6" key="1">
    <citation type="submission" date="2016-10" db="EMBL/GenBank/DDBJ databases">
        <authorList>
            <person name="Varghese N."/>
            <person name="Submissions S."/>
        </authorList>
    </citation>
    <scope>NUCLEOTIDE SEQUENCE [LARGE SCALE GENOMIC DNA]</scope>
    <source>
        <strain evidence="5 6">DSM 14939</strain>
    </source>
</reference>
<sequence>MQPDVSVGKHAVHIISLVSIGAHPTSGRARRAEQDARAVELGLQLAGDNLQVLHAGNAEEPALRAYLGMGLSELHVLEQPEGADALVALTDYLRDSAAQVVLAGSQAETGEGSGMLPFLLAERLGWPLVTGLAEVESLNNGTALVLQALPRGQRRRLKVRLPFLATVDNAAPKPRQSAFGPAQRGTLSIDDVEMQVDEVLAEGALQSARVRPKRLKVIKAKSGADRMKAATAKASGGGGKILKGLSPEEGAEAILKLLIEEGVVR</sequence>
<dbReference type="SMART" id="SM00893">
    <property type="entry name" value="ETF"/>
    <property type="match status" value="1"/>
</dbReference>
<proteinExistence type="inferred from homology"/>
<comment type="similarity">
    <text evidence="1">Belongs to the ETF beta-subunit/FixA family.</text>
</comment>
<dbReference type="PANTHER" id="PTHR21294:SF8">
    <property type="entry name" value="ELECTRON TRANSFER FLAVOPROTEIN SUBUNIT BETA"/>
    <property type="match status" value="1"/>
</dbReference>
<keyword evidence="6" id="KW-1185">Reference proteome</keyword>
<keyword evidence="2" id="KW-0813">Transport</keyword>
<dbReference type="RefSeq" id="WP_054992466.1">
    <property type="nucleotide sequence ID" value="NZ_FNJH01000007.1"/>
</dbReference>
<name>A0A1H0UU59_9PSED</name>
<evidence type="ECO:0000259" key="4">
    <source>
        <dbReference type="SMART" id="SM00893"/>
    </source>
</evidence>
<protein>
    <submittedName>
        <fullName evidence="5">Electron transfer flavoprotein beta subunit</fullName>
    </submittedName>
</protein>
<dbReference type="SUPFAM" id="SSF52402">
    <property type="entry name" value="Adenine nucleotide alpha hydrolases-like"/>
    <property type="match status" value="1"/>
</dbReference>
<dbReference type="EMBL" id="FNJH01000007">
    <property type="protein sequence ID" value="SDP69809.1"/>
    <property type="molecule type" value="Genomic_DNA"/>
</dbReference>
<dbReference type="PANTHER" id="PTHR21294">
    <property type="entry name" value="ELECTRON TRANSFER FLAVOPROTEIN BETA-SUBUNIT"/>
    <property type="match status" value="1"/>
</dbReference>
<dbReference type="Pfam" id="PF01012">
    <property type="entry name" value="ETF"/>
    <property type="match status" value="1"/>
</dbReference>
<evidence type="ECO:0000256" key="3">
    <source>
        <dbReference type="ARBA" id="ARBA00022982"/>
    </source>
</evidence>
<dbReference type="GeneID" id="65077227"/>
<evidence type="ECO:0000256" key="2">
    <source>
        <dbReference type="ARBA" id="ARBA00022448"/>
    </source>
</evidence>
<dbReference type="InterPro" id="IPR014729">
    <property type="entry name" value="Rossmann-like_a/b/a_fold"/>
</dbReference>
<feature type="domain" description="Electron transfer flavoprotein alpha/beta-subunit N-terminal" evidence="4">
    <location>
        <begin position="20"/>
        <end position="198"/>
    </location>
</feature>
<keyword evidence="3" id="KW-0249">Electron transport</keyword>